<keyword evidence="1" id="KW-0812">Transmembrane</keyword>
<dbReference type="KEGG" id="lmoi:VV02_09675"/>
<feature type="transmembrane region" description="Helical" evidence="1">
    <location>
        <begin position="79"/>
        <end position="99"/>
    </location>
</feature>
<dbReference type="Proteomes" id="UP000066480">
    <property type="component" value="Chromosome"/>
</dbReference>
<dbReference type="OrthoDB" id="9975592at2"/>
<protein>
    <recommendedName>
        <fullName evidence="4">Transmembrane protein</fullName>
    </recommendedName>
</protein>
<keyword evidence="3" id="KW-1185">Reference proteome</keyword>
<evidence type="ECO:0000256" key="1">
    <source>
        <dbReference type="SAM" id="Phobius"/>
    </source>
</evidence>
<evidence type="ECO:0000313" key="2">
    <source>
        <dbReference type="EMBL" id="AKU16063.1"/>
    </source>
</evidence>
<feature type="transmembrane region" description="Helical" evidence="1">
    <location>
        <begin position="21"/>
        <end position="42"/>
    </location>
</feature>
<reference evidence="2 3" key="1">
    <citation type="submission" date="2015-03" db="EMBL/GenBank/DDBJ databases">
        <title>Luteipulveratus halotolerans sp. nov., a novel actinobacterium (Dermacoccaceae) from Sarawak, Malaysia.</title>
        <authorList>
            <person name="Juboi H."/>
            <person name="Basik A."/>
            <person name="Shamsul S.S."/>
            <person name="Arnold P."/>
            <person name="Schmitt E.K."/>
            <person name="Sanglier J.-J."/>
            <person name="Yeo T."/>
        </authorList>
    </citation>
    <scope>NUCLEOTIDE SEQUENCE [LARGE SCALE GENOMIC DNA]</scope>
    <source>
        <strain evidence="2 3">MN07-A0370</strain>
    </source>
</reference>
<feature type="transmembrane region" description="Helical" evidence="1">
    <location>
        <begin position="105"/>
        <end position="128"/>
    </location>
</feature>
<evidence type="ECO:0008006" key="4">
    <source>
        <dbReference type="Google" id="ProtNLM"/>
    </source>
</evidence>
<gene>
    <name evidence="2" type="ORF">VV02_09675</name>
</gene>
<organism evidence="2 3">
    <name type="scientific">Luteipulveratus mongoliensis</name>
    <dbReference type="NCBI Taxonomy" id="571913"/>
    <lineage>
        <taxon>Bacteria</taxon>
        <taxon>Bacillati</taxon>
        <taxon>Actinomycetota</taxon>
        <taxon>Actinomycetes</taxon>
        <taxon>Micrococcales</taxon>
        <taxon>Dermacoccaceae</taxon>
        <taxon>Luteipulveratus</taxon>
    </lineage>
</organism>
<evidence type="ECO:0000313" key="3">
    <source>
        <dbReference type="Proteomes" id="UP000066480"/>
    </source>
</evidence>
<dbReference type="EMBL" id="CP011112">
    <property type="protein sequence ID" value="AKU16063.1"/>
    <property type="molecule type" value="Genomic_DNA"/>
</dbReference>
<accession>A0A0K1JHK0</accession>
<keyword evidence="1" id="KW-0472">Membrane</keyword>
<proteinExistence type="predicted"/>
<dbReference type="RefSeq" id="WP_052591234.1">
    <property type="nucleotide sequence ID" value="NZ_CP011112.1"/>
</dbReference>
<sequence length="133" mass="13884">MAHPTTPKAVPSSSLNARQELLVWVVADLGFLAILLVLSAVFAPDDSSFPGPDWLTAPILGWIVGHIVAAVVRPQKITTPSLAVLAVGVVLVALCSVVFQGDWVAFGRGVAGFVIGLGGGILILRAWLAQRHS</sequence>
<keyword evidence="1" id="KW-1133">Transmembrane helix</keyword>
<feature type="transmembrane region" description="Helical" evidence="1">
    <location>
        <begin position="54"/>
        <end position="72"/>
    </location>
</feature>
<name>A0A0K1JHK0_9MICO</name>
<dbReference type="AlphaFoldDB" id="A0A0K1JHK0"/>